<name>A0A917CIU6_9BACL</name>
<evidence type="ECO:0000259" key="2">
    <source>
        <dbReference type="Pfam" id="PF12010"/>
    </source>
</evidence>
<evidence type="ECO:0000313" key="3">
    <source>
        <dbReference type="EMBL" id="GGF90007.1"/>
    </source>
</evidence>
<dbReference type="InterPro" id="IPR050490">
    <property type="entry name" value="Bact_solute-bd_prot1"/>
</dbReference>
<protein>
    <submittedName>
        <fullName evidence="3">ABC transporter substrate-binding protein</fullName>
    </submittedName>
</protein>
<evidence type="ECO:0000256" key="1">
    <source>
        <dbReference type="SAM" id="SignalP"/>
    </source>
</evidence>
<dbReference type="PANTHER" id="PTHR43649:SF17">
    <property type="entry name" value="ABC TRANSPORTER SOLUTE BINDING PROTEIN-SUGAR TRANSPORT"/>
    <property type="match status" value="1"/>
</dbReference>
<feature type="chain" id="PRO_5038526482" evidence="1">
    <location>
        <begin position="25"/>
        <end position="502"/>
    </location>
</feature>
<dbReference type="Pfam" id="PF12010">
    <property type="entry name" value="DUF3502"/>
    <property type="match status" value="1"/>
</dbReference>
<dbReference type="PANTHER" id="PTHR43649">
    <property type="entry name" value="ARABINOSE-BINDING PROTEIN-RELATED"/>
    <property type="match status" value="1"/>
</dbReference>
<dbReference type="Pfam" id="PF01547">
    <property type="entry name" value="SBP_bac_1"/>
    <property type="match status" value="1"/>
</dbReference>
<proteinExistence type="predicted"/>
<dbReference type="AlphaFoldDB" id="A0A917CIU6"/>
<feature type="domain" description="DUF3502" evidence="2">
    <location>
        <begin position="430"/>
        <end position="498"/>
    </location>
</feature>
<feature type="signal peptide" evidence="1">
    <location>
        <begin position="1"/>
        <end position="24"/>
    </location>
</feature>
<dbReference type="Gene3D" id="3.40.190.10">
    <property type="entry name" value="Periplasmic binding protein-like II"/>
    <property type="match status" value="1"/>
</dbReference>
<dbReference type="Proteomes" id="UP000637643">
    <property type="component" value="Unassembled WGS sequence"/>
</dbReference>
<gene>
    <name evidence="3" type="ORF">GCM10010912_38980</name>
</gene>
<reference evidence="3" key="2">
    <citation type="submission" date="2020-09" db="EMBL/GenBank/DDBJ databases">
        <authorList>
            <person name="Sun Q."/>
            <person name="Zhou Y."/>
        </authorList>
    </citation>
    <scope>NUCLEOTIDE SEQUENCE</scope>
    <source>
        <strain evidence="3">CGMCC 1.16134</strain>
    </source>
</reference>
<dbReference type="InterPro" id="IPR022627">
    <property type="entry name" value="DUF3502"/>
</dbReference>
<keyword evidence="4" id="KW-1185">Reference proteome</keyword>
<sequence>MGKKRKRFSLLLTSLMAFSLALTACGGGSNNAATGTGTNTGSSGNGAASEKPVELIWYTIGGPQKDLDKVMEEVNKYTKEKINVTVKMNMIDFGDYTQKMQVKVASGEPMDILFTSSWAFDYVQNARKGAFMELDSLLNEYGKGVVDTIDPAFLEGSKVDGHNYAVPANKELPAQEVWRFNKELLDKYKLDISGVKTMESLEPLLKTIKENEPGITPYAMVKDFMPILPFDYIIEKMPMAVYMDTKDYKIVNILESPELKSSLETVRKYYKAGYISPEVATTTSVDDLYKSSNWFMDRAATQPMADNLWSASYGYPVVSTPAGEPYIYNWSVMGSMQAISANSEYPEKAMEFLNLLNTDPVLRNMIDSGIEGVHYEKTGENTMKNLPESKNYDMPTFSLGNIMINYLNEGDPENKWEEFKKFNESGVNAPLLGFNFDTSKVTNEIAAVQNVKEEFWAPLMTGTVDPEEYLPKAIEKFKAAGLDAIIAEAQTQIDAWKAENNK</sequence>
<dbReference type="InterPro" id="IPR006059">
    <property type="entry name" value="SBP"/>
</dbReference>
<dbReference type="PROSITE" id="PS51257">
    <property type="entry name" value="PROKAR_LIPOPROTEIN"/>
    <property type="match status" value="1"/>
</dbReference>
<dbReference type="EMBL" id="BMKR01000017">
    <property type="protein sequence ID" value="GGF90007.1"/>
    <property type="molecule type" value="Genomic_DNA"/>
</dbReference>
<comment type="caution">
    <text evidence="3">The sequence shown here is derived from an EMBL/GenBank/DDBJ whole genome shotgun (WGS) entry which is preliminary data.</text>
</comment>
<evidence type="ECO:0000313" key="4">
    <source>
        <dbReference type="Proteomes" id="UP000637643"/>
    </source>
</evidence>
<dbReference type="RefSeq" id="WP_189027823.1">
    <property type="nucleotide sequence ID" value="NZ_BMKR01000017.1"/>
</dbReference>
<reference evidence="3" key="1">
    <citation type="journal article" date="2014" name="Int. J. Syst. Evol. Microbiol.">
        <title>Complete genome sequence of Corynebacterium casei LMG S-19264T (=DSM 44701T), isolated from a smear-ripened cheese.</title>
        <authorList>
            <consortium name="US DOE Joint Genome Institute (JGI-PGF)"/>
            <person name="Walter F."/>
            <person name="Albersmeier A."/>
            <person name="Kalinowski J."/>
            <person name="Ruckert C."/>
        </authorList>
    </citation>
    <scope>NUCLEOTIDE SEQUENCE</scope>
    <source>
        <strain evidence="3">CGMCC 1.16134</strain>
    </source>
</reference>
<accession>A0A917CIU6</accession>
<dbReference type="SUPFAM" id="SSF53850">
    <property type="entry name" value="Periplasmic binding protein-like II"/>
    <property type="match status" value="1"/>
</dbReference>
<keyword evidence="1" id="KW-0732">Signal</keyword>
<organism evidence="3 4">
    <name type="scientific">Paenibacillus albidus</name>
    <dbReference type="NCBI Taxonomy" id="2041023"/>
    <lineage>
        <taxon>Bacteria</taxon>
        <taxon>Bacillati</taxon>
        <taxon>Bacillota</taxon>
        <taxon>Bacilli</taxon>
        <taxon>Bacillales</taxon>
        <taxon>Paenibacillaceae</taxon>
        <taxon>Paenibacillus</taxon>
    </lineage>
</organism>